<accession>A0A1H5RUU2</accession>
<sequence>MTVMNSPLEELIMKAQKLFALISILAFSLTVSSAFAVEGIDDNDHAALAQYYENVAKETEAKLQKNKAALDEYEAHSYYYGRRGQDFKSHTVANIREYEAVLAESLNNADLHKRIAMDQGNPAINKAQLNLNQSTSATR</sequence>
<gene>
    <name evidence="2" type="ORF">SAMN05216334_101248</name>
</gene>
<protein>
    <submittedName>
        <fullName evidence="2">Uncharacterized protein</fullName>
    </submittedName>
</protein>
<evidence type="ECO:0000256" key="1">
    <source>
        <dbReference type="SAM" id="SignalP"/>
    </source>
</evidence>
<organism evidence="2 3">
    <name type="scientific">Nitrosomonas ureae</name>
    <dbReference type="NCBI Taxonomy" id="44577"/>
    <lineage>
        <taxon>Bacteria</taxon>
        <taxon>Pseudomonadati</taxon>
        <taxon>Pseudomonadota</taxon>
        <taxon>Betaproteobacteria</taxon>
        <taxon>Nitrosomonadales</taxon>
        <taxon>Nitrosomonadaceae</taxon>
        <taxon>Nitrosomonas</taxon>
    </lineage>
</organism>
<feature type="signal peptide" evidence="1">
    <location>
        <begin position="1"/>
        <end position="36"/>
    </location>
</feature>
<reference evidence="2 3" key="1">
    <citation type="submission" date="2016-10" db="EMBL/GenBank/DDBJ databases">
        <authorList>
            <person name="de Groot N.N."/>
        </authorList>
    </citation>
    <scope>NUCLEOTIDE SEQUENCE [LARGE SCALE GENOMIC DNA]</scope>
    <source>
        <strain evidence="2 3">Nm13</strain>
    </source>
</reference>
<dbReference type="Proteomes" id="UP000236753">
    <property type="component" value="Unassembled WGS sequence"/>
</dbReference>
<proteinExistence type="predicted"/>
<dbReference type="OrthoDB" id="8562971at2"/>
<keyword evidence="1" id="KW-0732">Signal</keyword>
<feature type="chain" id="PRO_5009283442" evidence="1">
    <location>
        <begin position="37"/>
        <end position="139"/>
    </location>
</feature>
<dbReference type="AlphaFoldDB" id="A0A1H5RUU2"/>
<name>A0A1H5RUU2_9PROT</name>
<dbReference type="EMBL" id="FNUX01000001">
    <property type="protein sequence ID" value="SEF42040.1"/>
    <property type="molecule type" value="Genomic_DNA"/>
</dbReference>
<evidence type="ECO:0000313" key="3">
    <source>
        <dbReference type="Proteomes" id="UP000236753"/>
    </source>
</evidence>
<evidence type="ECO:0000313" key="2">
    <source>
        <dbReference type="EMBL" id="SEF42040.1"/>
    </source>
</evidence>